<reference evidence="2 3" key="1">
    <citation type="submission" date="2019-09" db="EMBL/GenBank/DDBJ databases">
        <title>A chromosome-level genome assembly of the Chinese tupelo Nyssa sinensis.</title>
        <authorList>
            <person name="Yang X."/>
            <person name="Kang M."/>
            <person name="Yang Y."/>
            <person name="Xiong H."/>
            <person name="Wang M."/>
            <person name="Zhang Z."/>
            <person name="Wang Z."/>
            <person name="Wu H."/>
            <person name="Ma T."/>
            <person name="Liu J."/>
            <person name="Xi Z."/>
        </authorList>
    </citation>
    <scope>NUCLEOTIDE SEQUENCE [LARGE SCALE GENOMIC DNA]</scope>
    <source>
        <strain evidence="2">J267</strain>
        <tissue evidence="2">Leaf</tissue>
    </source>
</reference>
<feature type="region of interest" description="Disordered" evidence="1">
    <location>
        <begin position="25"/>
        <end position="59"/>
    </location>
</feature>
<accession>A0A5J5AED4</accession>
<dbReference type="EMBL" id="CM018045">
    <property type="protein sequence ID" value="KAA8528558.1"/>
    <property type="molecule type" value="Genomic_DNA"/>
</dbReference>
<evidence type="ECO:0000256" key="1">
    <source>
        <dbReference type="SAM" id="MobiDB-lite"/>
    </source>
</evidence>
<evidence type="ECO:0000313" key="2">
    <source>
        <dbReference type="EMBL" id="KAA8528558.1"/>
    </source>
</evidence>
<proteinExistence type="predicted"/>
<evidence type="ECO:0000313" key="3">
    <source>
        <dbReference type="Proteomes" id="UP000325577"/>
    </source>
</evidence>
<feature type="compositionally biased region" description="Basic and acidic residues" evidence="1">
    <location>
        <begin position="41"/>
        <end position="52"/>
    </location>
</feature>
<protein>
    <submittedName>
        <fullName evidence="2">Uncharacterized protein</fullName>
    </submittedName>
</protein>
<keyword evidence="3" id="KW-1185">Reference proteome</keyword>
<dbReference type="AlphaFoldDB" id="A0A5J5AED4"/>
<sequence>MLFLERVTIGWMEVESGRVGVGWVELGEEGTGESAGDEGGGGDRGEDERAGDEGGEGELGKVMLTGVDSAQGKDEGHGNSVTVVVGESMSQKVKKNWVGVNRGGDHAACSVGQT</sequence>
<organism evidence="2 3">
    <name type="scientific">Nyssa sinensis</name>
    <dbReference type="NCBI Taxonomy" id="561372"/>
    <lineage>
        <taxon>Eukaryota</taxon>
        <taxon>Viridiplantae</taxon>
        <taxon>Streptophyta</taxon>
        <taxon>Embryophyta</taxon>
        <taxon>Tracheophyta</taxon>
        <taxon>Spermatophyta</taxon>
        <taxon>Magnoliopsida</taxon>
        <taxon>eudicotyledons</taxon>
        <taxon>Gunneridae</taxon>
        <taxon>Pentapetalae</taxon>
        <taxon>asterids</taxon>
        <taxon>Cornales</taxon>
        <taxon>Nyssaceae</taxon>
        <taxon>Nyssa</taxon>
    </lineage>
</organism>
<gene>
    <name evidence="2" type="ORF">F0562_035913</name>
</gene>
<dbReference type="Proteomes" id="UP000325577">
    <property type="component" value="Linkage Group LG21"/>
</dbReference>
<name>A0A5J5AED4_9ASTE</name>